<dbReference type="PANTHER" id="PTHR10151">
    <property type="entry name" value="ECTONUCLEOTIDE PYROPHOSPHATASE/PHOSPHODIESTERASE"/>
    <property type="match status" value="1"/>
</dbReference>
<dbReference type="Proteomes" id="UP000219546">
    <property type="component" value="Unassembled WGS sequence"/>
</dbReference>
<dbReference type="InterPro" id="IPR017850">
    <property type="entry name" value="Alkaline_phosphatase_core_sf"/>
</dbReference>
<sequence length="485" mass="54878">MIQNKPIIMLMIDSLMNPPLQEALKNGRAKALQFFAENGQYIPDIVSPFPTMSVNVDSTLLTGVYSDQHKVPGLVWYHKNENRIVNYGSHVRELYRLGTKQSVEDIFYRLNNRHLAKEQKTIHEILKDSGKPTASINTLIYRGSEPTQIKVPFLLSLVTGLKRRFTVTAPAYLSYGAMSKQNPQNPAFIWQKYGFNNKFALNELKYLINENELPDFTLVYLSDSDKRFHKNGPMDVAAIEKTDQQLQSLLNTFPSWEKAIEDYIWVILGDNGQAWVDSKKSNALIDLRSLLNSYKIPKLKATISAEDEIVLGVNERMSFIYTLHPNQIPLNEIAEILQKDSRIDVIAWNEECKINVISGIREGKLTYQPDGNLADPYGQMWSIEGESGILDLSIEGNRINEGDYPDALQRLYASFHSHEGDYLVVSAKPGYEFIGEGSPTHVGGASHGGLHKQDSQVAMIVTGTNKLPKYNRIKDIKDWVLDLLT</sequence>
<dbReference type="Gene3D" id="3.40.720.10">
    <property type="entry name" value="Alkaline Phosphatase, subunit A"/>
    <property type="match status" value="1"/>
</dbReference>
<accession>A0A285CP79</accession>
<gene>
    <name evidence="1" type="ORF">SAMN05877753_102726</name>
</gene>
<dbReference type="OrthoDB" id="2381338at2"/>
<keyword evidence="2" id="KW-1185">Reference proteome</keyword>
<reference evidence="1 2" key="1">
    <citation type="submission" date="2017-08" db="EMBL/GenBank/DDBJ databases">
        <authorList>
            <person name="de Groot N.N."/>
        </authorList>
    </citation>
    <scope>NUCLEOTIDE SEQUENCE [LARGE SCALE GENOMIC DNA]</scope>
    <source>
        <strain evidence="1 2">JC228</strain>
    </source>
</reference>
<dbReference type="GO" id="GO:0016787">
    <property type="term" value="F:hydrolase activity"/>
    <property type="evidence" value="ECO:0007669"/>
    <property type="project" value="UniProtKB-ARBA"/>
</dbReference>
<dbReference type="AlphaFoldDB" id="A0A285CP79"/>
<dbReference type="InterPro" id="IPR002591">
    <property type="entry name" value="Phosphodiest/P_Trfase"/>
</dbReference>
<evidence type="ECO:0000313" key="2">
    <source>
        <dbReference type="Proteomes" id="UP000219546"/>
    </source>
</evidence>
<evidence type="ECO:0000313" key="1">
    <source>
        <dbReference type="EMBL" id="SNX68783.1"/>
    </source>
</evidence>
<dbReference type="EMBL" id="OAOP01000002">
    <property type="protein sequence ID" value="SNX68783.1"/>
    <property type="molecule type" value="Genomic_DNA"/>
</dbReference>
<organism evidence="1 2">
    <name type="scientific">Bacillus oleivorans</name>
    <dbReference type="NCBI Taxonomy" id="1448271"/>
    <lineage>
        <taxon>Bacteria</taxon>
        <taxon>Bacillati</taxon>
        <taxon>Bacillota</taxon>
        <taxon>Bacilli</taxon>
        <taxon>Bacillales</taxon>
        <taxon>Bacillaceae</taxon>
        <taxon>Bacillus</taxon>
    </lineage>
</organism>
<proteinExistence type="predicted"/>
<name>A0A285CP79_9BACI</name>
<dbReference type="PANTHER" id="PTHR10151:SF120">
    <property type="entry name" value="BIS(5'-ADENOSYL)-TRIPHOSPHATASE"/>
    <property type="match status" value="1"/>
</dbReference>
<dbReference type="SUPFAM" id="SSF53649">
    <property type="entry name" value="Alkaline phosphatase-like"/>
    <property type="match status" value="1"/>
</dbReference>
<dbReference type="Pfam" id="PF01663">
    <property type="entry name" value="Phosphodiest"/>
    <property type="match status" value="1"/>
</dbReference>
<dbReference type="RefSeq" id="WP_097157877.1">
    <property type="nucleotide sequence ID" value="NZ_JBEPMQ010000001.1"/>
</dbReference>
<protein>
    <submittedName>
        <fullName evidence="1">Predicted AlkP superfamily pyrophosphatase or phosphodiesterase</fullName>
    </submittedName>
</protein>